<evidence type="ECO:0000313" key="2">
    <source>
        <dbReference type="Proteomes" id="UP000753961"/>
    </source>
</evidence>
<accession>A0A953HIU4</accession>
<dbReference type="InterPro" id="IPR045470">
    <property type="entry name" value="DUF6495"/>
</dbReference>
<name>A0A953HIU4_9BACT</name>
<dbReference type="AlphaFoldDB" id="A0A953HIU4"/>
<protein>
    <submittedName>
        <fullName evidence="1">Uncharacterized protein</fullName>
    </submittedName>
</protein>
<dbReference type="Proteomes" id="UP000753961">
    <property type="component" value="Unassembled WGS sequence"/>
</dbReference>
<dbReference type="Pfam" id="PF20105">
    <property type="entry name" value="DUF6495"/>
    <property type="match status" value="1"/>
</dbReference>
<sequence>MKYRLLTKDELEELEKEFVTFLAANGIPAEDWVRIKENEPAKSQELIAIFSDVVFDKILSQVHYLEHRQPDIIRIFRFGEEKVIMNGLRLEGKSAIDFTKNQDVTALMQLFKLSPGKLKIFTAEKTYQKDRLQEIFQLMQNSAQILKDDRLFSTIEQLKNAKP</sequence>
<keyword evidence="2" id="KW-1185">Reference proteome</keyword>
<organism evidence="1 2">
    <name type="scientific">Membranihabitans marinus</name>
    <dbReference type="NCBI Taxonomy" id="1227546"/>
    <lineage>
        <taxon>Bacteria</taxon>
        <taxon>Pseudomonadati</taxon>
        <taxon>Bacteroidota</taxon>
        <taxon>Saprospiria</taxon>
        <taxon>Saprospirales</taxon>
        <taxon>Saprospiraceae</taxon>
        <taxon>Membranihabitans</taxon>
    </lineage>
</organism>
<proteinExistence type="predicted"/>
<dbReference type="EMBL" id="JAHVHU010000002">
    <property type="protein sequence ID" value="MBY5956649.1"/>
    <property type="molecule type" value="Genomic_DNA"/>
</dbReference>
<reference evidence="1" key="1">
    <citation type="submission" date="2021-06" db="EMBL/GenBank/DDBJ databases">
        <title>44 bacteria genomes isolated from Dapeng, Shenzhen.</title>
        <authorList>
            <person name="Zheng W."/>
            <person name="Yu S."/>
            <person name="Huang Y."/>
        </authorList>
    </citation>
    <scope>NUCLEOTIDE SEQUENCE</scope>
    <source>
        <strain evidence="1">DP5N28-2</strain>
    </source>
</reference>
<dbReference type="RefSeq" id="WP_222578173.1">
    <property type="nucleotide sequence ID" value="NZ_JAHVHU010000002.1"/>
</dbReference>
<comment type="caution">
    <text evidence="1">The sequence shown here is derived from an EMBL/GenBank/DDBJ whole genome shotgun (WGS) entry which is preliminary data.</text>
</comment>
<evidence type="ECO:0000313" key="1">
    <source>
        <dbReference type="EMBL" id="MBY5956649.1"/>
    </source>
</evidence>
<gene>
    <name evidence="1" type="ORF">KUV50_00785</name>
</gene>